<dbReference type="EMBL" id="VBUT01000002">
    <property type="protein sequence ID" value="TLF81100.1"/>
    <property type="molecule type" value="Genomic_DNA"/>
</dbReference>
<organism evidence="6 7">
    <name type="scientific">Nocardia cyriacigeorgica</name>
    <dbReference type="NCBI Taxonomy" id="135487"/>
    <lineage>
        <taxon>Bacteria</taxon>
        <taxon>Bacillati</taxon>
        <taxon>Actinomycetota</taxon>
        <taxon>Actinomycetes</taxon>
        <taxon>Mycobacteriales</taxon>
        <taxon>Nocardiaceae</taxon>
        <taxon>Nocardia</taxon>
    </lineage>
</organism>
<dbReference type="PROSITE" id="PS50995">
    <property type="entry name" value="HTH_MARR_2"/>
    <property type="match status" value="1"/>
</dbReference>
<gene>
    <name evidence="6" type="ORF">FEK34_05455</name>
</gene>
<reference evidence="6 7" key="1">
    <citation type="submission" date="2019-05" db="EMBL/GenBank/DDBJ databases">
        <title>Genomes sequences of two Nocardia cyriacigeorgica environmental isolates, type strains Nocardia asteroides ATCC 19247 and Nocardia cyriacigeorgica DSM 44484.</title>
        <authorList>
            <person name="Vautrin F."/>
            <person name="Bergeron E."/>
            <person name="Dubost A."/>
            <person name="Abrouk D."/>
            <person name="Rodriguez Nava V."/>
            <person name="Pujic P."/>
        </authorList>
    </citation>
    <scope>NUCLEOTIDE SEQUENCE [LARGE SCALE GENOMIC DNA]</scope>
    <source>
        <strain evidence="6 7">EML 446</strain>
    </source>
</reference>
<dbReference type="PROSITE" id="PS01117">
    <property type="entry name" value="HTH_MARR_1"/>
    <property type="match status" value="1"/>
</dbReference>
<feature type="region of interest" description="Disordered" evidence="4">
    <location>
        <begin position="1"/>
        <end position="39"/>
    </location>
</feature>
<feature type="domain" description="HTH marR-type" evidence="5">
    <location>
        <begin position="72"/>
        <end position="206"/>
    </location>
</feature>
<keyword evidence="3" id="KW-0804">Transcription</keyword>
<evidence type="ECO:0000259" key="5">
    <source>
        <dbReference type="PROSITE" id="PS50995"/>
    </source>
</evidence>
<dbReference type="GO" id="GO:0003700">
    <property type="term" value="F:DNA-binding transcription factor activity"/>
    <property type="evidence" value="ECO:0007669"/>
    <property type="project" value="InterPro"/>
</dbReference>
<dbReference type="Pfam" id="PF12802">
    <property type="entry name" value="MarR_2"/>
    <property type="match status" value="1"/>
</dbReference>
<dbReference type="InterPro" id="IPR036390">
    <property type="entry name" value="WH_DNA-bd_sf"/>
</dbReference>
<name>A0A5R8NY62_9NOCA</name>
<accession>A0A5R8NY62</accession>
<protein>
    <submittedName>
        <fullName evidence="6">MarR family transcriptional regulator</fullName>
    </submittedName>
</protein>
<dbReference type="InterPro" id="IPR036388">
    <property type="entry name" value="WH-like_DNA-bd_sf"/>
</dbReference>
<dbReference type="SUPFAM" id="SSF46785">
    <property type="entry name" value="Winged helix' DNA-binding domain"/>
    <property type="match status" value="1"/>
</dbReference>
<evidence type="ECO:0000256" key="3">
    <source>
        <dbReference type="ARBA" id="ARBA00023163"/>
    </source>
</evidence>
<dbReference type="GO" id="GO:0003677">
    <property type="term" value="F:DNA binding"/>
    <property type="evidence" value="ECO:0007669"/>
    <property type="project" value="UniProtKB-KW"/>
</dbReference>
<dbReference type="GO" id="GO:0006950">
    <property type="term" value="P:response to stress"/>
    <property type="evidence" value="ECO:0007669"/>
    <property type="project" value="TreeGrafter"/>
</dbReference>
<evidence type="ECO:0000256" key="1">
    <source>
        <dbReference type="ARBA" id="ARBA00023015"/>
    </source>
</evidence>
<evidence type="ECO:0000313" key="6">
    <source>
        <dbReference type="EMBL" id="TLF81100.1"/>
    </source>
</evidence>
<feature type="compositionally biased region" description="Polar residues" evidence="4">
    <location>
        <begin position="19"/>
        <end position="29"/>
    </location>
</feature>
<dbReference type="AlphaFoldDB" id="A0A5R8NY62"/>
<dbReference type="Gene3D" id="1.10.10.10">
    <property type="entry name" value="Winged helix-like DNA-binding domain superfamily/Winged helix DNA-binding domain"/>
    <property type="match status" value="1"/>
</dbReference>
<dbReference type="InterPro" id="IPR000835">
    <property type="entry name" value="HTH_MarR-typ"/>
</dbReference>
<dbReference type="InterPro" id="IPR039422">
    <property type="entry name" value="MarR/SlyA-like"/>
</dbReference>
<sequence>MNPGRAALPANLTPIVSDPGSSVGSVTHTSHGRHHDLSLSRRDVRHKRAIFACTRLLRAHYDRAVTSELGISETLERFLTGLFSASRSGGADRLVDLDLSLSQARTLFVLGHDDRQQLPIHTIAERLSLSVTAAGRNVDRLVRLGLLTRDESPEDRRVKLVGLSEHGREVIRDQMMCHREAIDRLVERLPDTVRDDLHAALIGVLDSGALASVQSIPAVSTGDPS</sequence>
<proteinExistence type="predicted"/>
<evidence type="ECO:0000256" key="2">
    <source>
        <dbReference type="ARBA" id="ARBA00023125"/>
    </source>
</evidence>
<comment type="caution">
    <text evidence="6">The sequence shown here is derived from an EMBL/GenBank/DDBJ whole genome shotgun (WGS) entry which is preliminary data.</text>
</comment>
<dbReference type="Proteomes" id="UP000306378">
    <property type="component" value="Unassembled WGS sequence"/>
</dbReference>
<dbReference type="SMART" id="SM00347">
    <property type="entry name" value="HTH_MARR"/>
    <property type="match status" value="1"/>
</dbReference>
<evidence type="ECO:0000313" key="7">
    <source>
        <dbReference type="Proteomes" id="UP000306378"/>
    </source>
</evidence>
<dbReference type="PANTHER" id="PTHR33164:SF94">
    <property type="entry name" value="TRANSCRIPTIONAL REGULATORY PROTEIN-RELATED"/>
    <property type="match status" value="1"/>
</dbReference>
<dbReference type="PANTHER" id="PTHR33164">
    <property type="entry name" value="TRANSCRIPTIONAL REGULATOR, MARR FAMILY"/>
    <property type="match status" value="1"/>
</dbReference>
<keyword evidence="1" id="KW-0805">Transcription regulation</keyword>
<evidence type="ECO:0000256" key="4">
    <source>
        <dbReference type="SAM" id="MobiDB-lite"/>
    </source>
</evidence>
<dbReference type="InterPro" id="IPR023187">
    <property type="entry name" value="Tscrpt_reg_MarR-type_CS"/>
</dbReference>
<keyword evidence="2" id="KW-0238">DNA-binding</keyword>